<reference evidence="7 8" key="1">
    <citation type="submission" date="2020-07" db="EMBL/GenBank/DDBJ databases">
        <title>Huge and variable diversity of episymbiotic CPR bacteria and DPANN archaea in groundwater ecosystems.</title>
        <authorList>
            <person name="He C.Y."/>
            <person name="Keren R."/>
            <person name="Whittaker M."/>
            <person name="Farag I.F."/>
            <person name="Doudna J."/>
            <person name="Cate J.H.D."/>
            <person name="Banfield J.F."/>
        </authorList>
    </citation>
    <scope>NUCLEOTIDE SEQUENCE [LARGE SCALE GENOMIC DNA]</scope>
    <source>
        <strain evidence="7">NC_groundwater_70_Ag_B-0.1um_54_66</strain>
    </source>
</reference>
<dbReference type="Gene3D" id="1.10.357.10">
    <property type="entry name" value="Tetracycline Repressor, domain 2"/>
    <property type="match status" value="1"/>
</dbReference>
<dbReference type="InterPro" id="IPR011075">
    <property type="entry name" value="TetR_C"/>
</dbReference>
<keyword evidence="3" id="KW-0804">Transcription</keyword>
<dbReference type="PANTHER" id="PTHR30055">
    <property type="entry name" value="HTH-TYPE TRANSCRIPTIONAL REGULATOR RUTR"/>
    <property type="match status" value="1"/>
</dbReference>
<evidence type="ECO:0000256" key="1">
    <source>
        <dbReference type="ARBA" id="ARBA00023015"/>
    </source>
</evidence>
<dbReference type="InterPro" id="IPR036271">
    <property type="entry name" value="Tet_transcr_reg_TetR-rel_C_sf"/>
</dbReference>
<keyword evidence="1" id="KW-0805">Transcription regulation</keyword>
<evidence type="ECO:0000256" key="2">
    <source>
        <dbReference type="ARBA" id="ARBA00023125"/>
    </source>
</evidence>
<dbReference type="AlphaFoldDB" id="A0A7T5UIQ7"/>
<evidence type="ECO:0000256" key="3">
    <source>
        <dbReference type="ARBA" id="ARBA00023163"/>
    </source>
</evidence>
<feature type="region of interest" description="Disordered" evidence="5">
    <location>
        <begin position="1"/>
        <end position="32"/>
    </location>
</feature>
<dbReference type="PROSITE" id="PS50977">
    <property type="entry name" value="HTH_TETR_2"/>
    <property type="match status" value="1"/>
</dbReference>
<feature type="DNA-binding region" description="H-T-H motif" evidence="4">
    <location>
        <begin position="53"/>
        <end position="72"/>
    </location>
</feature>
<dbReference type="InterPro" id="IPR001647">
    <property type="entry name" value="HTH_TetR"/>
</dbReference>
<name>A0A7T5UIQ7_9BACT</name>
<dbReference type="Proteomes" id="UP000595362">
    <property type="component" value="Chromosome"/>
</dbReference>
<dbReference type="GO" id="GO:0000976">
    <property type="term" value="F:transcription cis-regulatory region binding"/>
    <property type="evidence" value="ECO:0007669"/>
    <property type="project" value="TreeGrafter"/>
</dbReference>
<dbReference type="Gene3D" id="1.10.10.60">
    <property type="entry name" value="Homeodomain-like"/>
    <property type="match status" value="1"/>
</dbReference>
<dbReference type="PANTHER" id="PTHR30055:SF148">
    <property type="entry name" value="TETR-FAMILY TRANSCRIPTIONAL REGULATOR"/>
    <property type="match status" value="1"/>
</dbReference>
<keyword evidence="2 4" id="KW-0238">DNA-binding</keyword>
<dbReference type="InterPro" id="IPR050109">
    <property type="entry name" value="HTH-type_TetR-like_transc_reg"/>
</dbReference>
<evidence type="ECO:0000256" key="4">
    <source>
        <dbReference type="PROSITE-ProRule" id="PRU00335"/>
    </source>
</evidence>
<evidence type="ECO:0000313" key="8">
    <source>
        <dbReference type="Proteomes" id="UP000595362"/>
    </source>
</evidence>
<proteinExistence type="predicted"/>
<dbReference type="Pfam" id="PF16859">
    <property type="entry name" value="TetR_C_11"/>
    <property type="match status" value="1"/>
</dbReference>
<feature type="compositionally biased region" description="Basic and acidic residues" evidence="5">
    <location>
        <begin position="20"/>
        <end position="32"/>
    </location>
</feature>
<organism evidence="7 8">
    <name type="scientific">Micavibrio aeruginosavorus</name>
    <dbReference type="NCBI Taxonomy" id="349221"/>
    <lineage>
        <taxon>Bacteria</taxon>
        <taxon>Pseudomonadati</taxon>
        <taxon>Bdellovibrionota</taxon>
        <taxon>Bdellovibrionia</taxon>
        <taxon>Bdellovibrionales</taxon>
        <taxon>Pseudobdellovibrionaceae</taxon>
        <taxon>Micavibrio</taxon>
    </lineage>
</organism>
<dbReference type="SUPFAM" id="SSF46689">
    <property type="entry name" value="Homeodomain-like"/>
    <property type="match status" value="1"/>
</dbReference>
<dbReference type="GO" id="GO:0003700">
    <property type="term" value="F:DNA-binding transcription factor activity"/>
    <property type="evidence" value="ECO:0007669"/>
    <property type="project" value="TreeGrafter"/>
</dbReference>
<feature type="domain" description="HTH tetR-type" evidence="6">
    <location>
        <begin position="30"/>
        <end position="90"/>
    </location>
</feature>
<accession>A0A7T5UIQ7</accession>
<dbReference type="SUPFAM" id="SSF48498">
    <property type="entry name" value="Tetracyclin repressor-like, C-terminal domain"/>
    <property type="match status" value="1"/>
</dbReference>
<sequence length="210" mass="23308">MAAEAALISVVPNSNPGSNPEKRPGRPRSDKSREAILDATRKMLMHTPLRDISIEAVAKRAGVGKTTIYRWWPHKAALVMEAFLAQPGLQNILPTTPGADDALKVQLEKLIRQLRGQNGRIVANIIAEAQAEPEALDLLNKSFMNERVENLRRHLTQGKAEGLFNADLDTDMAIDQLLGPVFYRLLTNPEALDERFNSHYPEQAVNTLKA</sequence>
<dbReference type="EMBL" id="CP066681">
    <property type="protein sequence ID" value="QQG36948.1"/>
    <property type="molecule type" value="Genomic_DNA"/>
</dbReference>
<dbReference type="InterPro" id="IPR009057">
    <property type="entry name" value="Homeodomain-like_sf"/>
</dbReference>
<evidence type="ECO:0000256" key="5">
    <source>
        <dbReference type="SAM" id="MobiDB-lite"/>
    </source>
</evidence>
<evidence type="ECO:0000313" key="7">
    <source>
        <dbReference type="EMBL" id="QQG36948.1"/>
    </source>
</evidence>
<gene>
    <name evidence="7" type="ORF">HYS17_04030</name>
</gene>
<dbReference type="Pfam" id="PF00440">
    <property type="entry name" value="TetR_N"/>
    <property type="match status" value="1"/>
</dbReference>
<protein>
    <submittedName>
        <fullName evidence="7">TetR/AcrR family transcriptional regulator</fullName>
    </submittedName>
</protein>
<evidence type="ECO:0000259" key="6">
    <source>
        <dbReference type="PROSITE" id="PS50977"/>
    </source>
</evidence>